<dbReference type="GO" id="GO:0044718">
    <property type="term" value="P:siderophore transmembrane transport"/>
    <property type="evidence" value="ECO:0007669"/>
    <property type="project" value="TreeGrafter"/>
</dbReference>
<feature type="signal peptide" evidence="12">
    <location>
        <begin position="1"/>
        <end position="21"/>
    </location>
</feature>
<keyword evidence="9 10" id="KW-0998">Cell outer membrane</keyword>
<evidence type="ECO:0000256" key="11">
    <source>
        <dbReference type="RuleBase" id="RU003357"/>
    </source>
</evidence>
<dbReference type="AlphaFoldDB" id="A0A076F7B8"/>
<evidence type="ECO:0000256" key="7">
    <source>
        <dbReference type="ARBA" id="ARBA00023136"/>
    </source>
</evidence>
<dbReference type="Pfam" id="PF00593">
    <property type="entry name" value="TonB_dep_Rec_b-barrel"/>
    <property type="match status" value="1"/>
</dbReference>
<evidence type="ECO:0000256" key="4">
    <source>
        <dbReference type="ARBA" id="ARBA00022692"/>
    </source>
</evidence>
<evidence type="ECO:0000313" key="15">
    <source>
        <dbReference type="EMBL" id="AII14160.1"/>
    </source>
</evidence>
<dbReference type="InterPro" id="IPR012910">
    <property type="entry name" value="Plug_dom"/>
</dbReference>
<dbReference type="EMBL" id="CP009043">
    <property type="protein sequence ID" value="AII14160.1"/>
    <property type="molecule type" value="Genomic_DNA"/>
</dbReference>
<evidence type="ECO:0000256" key="1">
    <source>
        <dbReference type="ARBA" id="ARBA00004571"/>
    </source>
</evidence>
<evidence type="ECO:0000313" key="16">
    <source>
        <dbReference type="Proteomes" id="UP000028486"/>
    </source>
</evidence>
<feature type="domain" description="TonB-dependent receptor plug" evidence="14">
    <location>
        <begin position="45"/>
        <end position="151"/>
    </location>
</feature>
<evidence type="ECO:0000256" key="6">
    <source>
        <dbReference type="ARBA" id="ARBA00023077"/>
    </source>
</evidence>
<keyword evidence="2 10" id="KW-0813">Transport</keyword>
<dbReference type="PROSITE" id="PS52016">
    <property type="entry name" value="TONB_DEPENDENT_REC_3"/>
    <property type="match status" value="1"/>
</dbReference>
<evidence type="ECO:0000256" key="8">
    <source>
        <dbReference type="ARBA" id="ARBA00023170"/>
    </source>
</evidence>
<gene>
    <name evidence="15" type="ORF">CIG1485E_0289</name>
</gene>
<protein>
    <submittedName>
        <fullName evidence="15">TonB-dependent receptor</fullName>
    </submittedName>
</protein>
<keyword evidence="6 11" id="KW-0798">TonB box</keyword>
<dbReference type="STRING" id="1244531.CIG2463D_0294"/>
<evidence type="ECO:0000256" key="2">
    <source>
        <dbReference type="ARBA" id="ARBA00022448"/>
    </source>
</evidence>
<proteinExistence type="inferred from homology"/>
<evidence type="ECO:0000256" key="3">
    <source>
        <dbReference type="ARBA" id="ARBA00022452"/>
    </source>
</evidence>
<dbReference type="KEGG" id="caj:CIG1485E_0289"/>
<evidence type="ECO:0000256" key="9">
    <source>
        <dbReference type="ARBA" id="ARBA00023237"/>
    </source>
</evidence>
<dbReference type="PANTHER" id="PTHR30069">
    <property type="entry name" value="TONB-DEPENDENT OUTER MEMBRANE RECEPTOR"/>
    <property type="match status" value="1"/>
</dbReference>
<comment type="similarity">
    <text evidence="10 11">Belongs to the TonB-dependent receptor family.</text>
</comment>
<feature type="chain" id="PRO_5001712082" evidence="12">
    <location>
        <begin position="22"/>
        <end position="690"/>
    </location>
</feature>
<evidence type="ECO:0000256" key="10">
    <source>
        <dbReference type="PROSITE-ProRule" id="PRU01360"/>
    </source>
</evidence>
<keyword evidence="8 15" id="KW-0675">Receptor</keyword>
<dbReference type="HOGENOM" id="CLU_008287_8_2_7"/>
<dbReference type="InterPro" id="IPR039426">
    <property type="entry name" value="TonB-dep_rcpt-like"/>
</dbReference>
<keyword evidence="4 10" id="KW-0812">Transmembrane</keyword>
<evidence type="ECO:0000256" key="12">
    <source>
        <dbReference type="SAM" id="SignalP"/>
    </source>
</evidence>
<organism evidence="15 16">
    <name type="scientific">Campylobacter iguaniorum</name>
    <dbReference type="NCBI Taxonomy" id="1244531"/>
    <lineage>
        <taxon>Bacteria</taxon>
        <taxon>Pseudomonadati</taxon>
        <taxon>Campylobacterota</taxon>
        <taxon>Epsilonproteobacteria</taxon>
        <taxon>Campylobacterales</taxon>
        <taxon>Campylobacteraceae</taxon>
        <taxon>Campylobacter</taxon>
    </lineage>
</organism>
<keyword evidence="16" id="KW-1185">Reference proteome</keyword>
<evidence type="ECO:0000256" key="5">
    <source>
        <dbReference type="ARBA" id="ARBA00022729"/>
    </source>
</evidence>
<dbReference type="GO" id="GO:0009279">
    <property type="term" value="C:cell outer membrane"/>
    <property type="evidence" value="ECO:0007669"/>
    <property type="project" value="UniProtKB-SubCell"/>
</dbReference>
<accession>A0A076F7B8</accession>
<sequence>MRKNIVLSLALSSVLCSSALAADKMGGGVYDLGRVEVTTPNQKDQTAEGSDAVVTWEQIKETLSTSVDQAIRNTPGIYTTPNALGSRGESDIGIRGFGRTQIGLFIDGIPVNSIYDRQTDWAQFSTYDVSQIDVAKGFVSPVYGINSMGGAVNIISTKPTKELEAGLKLGYFTGREKQLATSIGANQGNWYSSFSYSLIDRDSFPLSNDYKPTVYQSGDKARNSYYKNQTFKGKVGYETDNGSEYSLNAIIQRGEKGGTINANGGERFWDWPNYDKNTVYFLGQTQINDKWSLNSKVYWDNFYNVLTAKGVAGPNGTITNSGYRGESIYDDHSFGVIETAKYQIDDTKELQFGANLRYNHTNNDNYNLTNPAAGDYSRGAYTSTDEYEDFQTSLFTQFGHRLNDTWRYIVSAGYDRVDTISATKGRSATSDGKLDYENDSWEWNAQTIVFADWDNANTTHFNVGKKNNLPTLKTRYGTPWGQRVPNPSLGTEYIYNFEIGHKFDNGSTMLSATAFYNILDNAIITVNGLTGCDAGGSNCSMLKNVDGGYIYGLELGGEQSLLDDMVRVGANYTYTQKETSADANGGIKLTKIQDYPNHIANAFIAYSPVKQVDLVLNGTYRSAQWTYDASTGYENQNDDVFLMDLKANFRPYKSLELSIGATNLLDENYQYNSGYYMAGRRFFLTAEYKY</sequence>
<feature type="domain" description="TonB-dependent receptor-like beta-barrel" evidence="13">
    <location>
        <begin position="226"/>
        <end position="664"/>
    </location>
</feature>
<dbReference type="Proteomes" id="UP000028486">
    <property type="component" value="Chromosome"/>
</dbReference>
<name>A0A076F7B8_9BACT</name>
<dbReference type="Gene3D" id="2.40.170.20">
    <property type="entry name" value="TonB-dependent receptor, beta-barrel domain"/>
    <property type="match status" value="1"/>
</dbReference>
<keyword evidence="5 12" id="KW-0732">Signal</keyword>
<evidence type="ECO:0000259" key="13">
    <source>
        <dbReference type="Pfam" id="PF00593"/>
    </source>
</evidence>
<reference evidence="16" key="1">
    <citation type="journal article" date="2014" name="Genome Announc.">
        <title>Complete Genome Sequence of Campylobacter iguaniorum Strain 1485ET, Isolated from a Bearded Dragon (Pogona vitticeps).</title>
        <authorList>
            <person name="Gilbert M.J."/>
            <person name="Miller W.G."/>
            <person name="Yee E."/>
            <person name="Kik M."/>
            <person name="Wagenaar J.A."/>
            <person name="Duim B."/>
        </authorList>
    </citation>
    <scope>NUCLEOTIDE SEQUENCE [LARGE SCALE GENOMIC DNA]</scope>
    <source>
        <strain evidence="16">1485E</strain>
    </source>
</reference>
<dbReference type="InterPro" id="IPR037066">
    <property type="entry name" value="Plug_dom_sf"/>
</dbReference>
<keyword evidence="7 10" id="KW-0472">Membrane</keyword>
<dbReference type="InterPro" id="IPR000531">
    <property type="entry name" value="Beta-barrel_TonB"/>
</dbReference>
<dbReference type="GO" id="GO:0015344">
    <property type="term" value="F:siderophore uptake transmembrane transporter activity"/>
    <property type="evidence" value="ECO:0007669"/>
    <property type="project" value="TreeGrafter"/>
</dbReference>
<keyword evidence="3 10" id="KW-1134">Transmembrane beta strand</keyword>
<dbReference type="RefSeq" id="WP_038452923.1">
    <property type="nucleotide sequence ID" value="NZ_CP009043.1"/>
</dbReference>
<dbReference type="InterPro" id="IPR036942">
    <property type="entry name" value="Beta-barrel_TonB_sf"/>
</dbReference>
<dbReference type="PANTHER" id="PTHR30069:SF29">
    <property type="entry name" value="HEMOGLOBIN AND HEMOGLOBIN-HAPTOGLOBIN-BINDING PROTEIN 1-RELATED"/>
    <property type="match status" value="1"/>
</dbReference>
<dbReference type="Gene3D" id="2.170.130.10">
    <property type="entry name" value="TonB-dependent receptor, plug domain"/>
    <property type="match status" value="1"/>
</dbReference>
<dbReference type="OrthoDB" id="9800913at2"/>
<dbReference type="eggNOG" id="COG4771">
    <property type="taxonomic scope" value="Bacteria"/>
</dbReference>
<dbReference type="SUPFAM" id="SSF56935">
    <property type="entry name" value="Porins"/>
    <property type="match status" value="1"/>
</dbReference>
<dbReference type="Pfam" id="PF07715">
    <property type="entry name" value="Plug"/>
    <property type="match status" value="1"/>
</dbReference>
<comment type="subcellular location">
    <subcellularLocation>
        <location evidence="1 10">Cell outer membrane</location>
        <topology evidence="1 10">Multi-pass membrane protein</topology>
    </subcellularLocation>
</comment>
<evidence type="ECO:0000259" key="14">
    <source>
        <dbReference type="Pfam" id="PF07715"/>
    </source>
</evidence>